<dbReference type="Pfam" id="PF11871">
    <property type="entry name" value="DUF3391"/>
    <property type="match status" value="1"/>
</dbReference>
<accession>A0A6M8SYD3</accession>
<dbReference type="AlphaFoldDB" id="A0A6M8SYD3"/>
<reference evidence="2 3" key="1">
    <citation type="submission" date="2020-05" db="EMBL/GenBank/DDBJ databases">
        <title>Complete genome sequence of Deefgea sp. D17.</title>
        <authorList>
            <person name="Bae J.-W."/>
            <person name="Han J.E."/>
        </authorList>
    </citation>
    <scope>NUCLEOTIDE SEQUENCE [LARGE SCALE GENOMIC DNA]</scope>
    <source>
        <strain evidence="2 3">D17</strain>
    </source>
</reference>
<dbReference type="PROSITE" id="PS51832">
    <property type="entry name" value="HD_GYP"/>
    <property type="match status" value="1"/>
</dbReference>
<dbReference type="Pfam" id="PF13487">
    <property type="entry name" value="HD_5"/>
    <property type="match status" value="1"/>
</dbReference>
<dbReference type="SMART" id="SM00471">
    <property type="entry name" value="HDc"/>
    <property type="match status" value="1"/>
</dbReference>
<dbReference type="InterPro" id="IPR037522">
    <property type="entry name" value="HD_GYP_dom"/>
</dbReference>
<dbReference type="GO" id="GO:0008081">
    <property type="term" value="F:phosphoric diester hydrolase activity"/>
    <property type="evidence" value="ECO:0007669"/>
    <property type="project" value="UniProtKB-ARBA"/>
</dbReference>
<evidence type="ECO:0000259" key="1">
    <source>
        <dbReference type="PROSITE" id="PS51832"/>
    </source>
</evidence>
<proteinExistence type="predicted"/>
<dbReference type="NCBIfam" id="TIGR00277">
    <property type="entry name" value="HDIG"/>
    <property type="match status" value="1"/>
</dbReference>
<dbReference type="InterPro" id="IPR021812">
    <property type="entry name" value="DUF3391"/>
</dbReference>
<dbReference type="PANTHER" id="PTHR43155:SF2">
    <property type="entry name" value="CYCLIC DI-GMP PHOSPHODIESTERASE PA4108"/>
    <property type="match status" value="1"/>
</dbReference>
<gene>
    <name evidence="2" type="ORF">HQN60_08780</name>
</gene>
<dbReference type="Proteomes" id="UP000504844">
    <property type="component" value="Chromosome"/>
</dbReference>
<organism evidence="2 3">
    <name type="scientific">Deefgea piscis</name>
    <dbReference type="NCBI Taxonomy" id="2739061"/>
    <lineage>
        <taxon>Bacteria</taxon>
        <taxon>Pseudomonadati</taxon>
        <taxon>Pseudomonadota</taxon>
        <taxon>Betaproteobacteria</taxon>
        <taxon>Neisseriales</taxon>
        <taxon>Chitinibacteraceae</taxon>
        <taxon>Deefgea</taxon>
    </lineage>
</organism>
<dbReference type="RefSeq" id="WP_173533291.1">
    <property type="nucleotide sequence ID" value="NZ_CP054143.1"/>
</dbReference>
<name>A0A6M8SYD3_9NEIS</name>
<dbReference type="InterPro" id="IPR006675">
    <property type="entry name" value="HDIG_dom"/>
</dbReference>
<evidence type="ECO:0000313" key="2">
    <source>
        <dbReference type="EMBL" id="QKJ66787.1"/>
    </source>
</evidence>
<dbReference type="InterPro" id="IPR003607">
    <property type="entry name" value="HD/PDEase_dom"/>
</dbReference>
<feature type="domain" description="HD-GYP" evidence="1">
    <location>
        <begin position="139"/>
        <end position="335"/>
    </location>
</feature>
<dbReference type="PANTHER" id="PTHR43155">
    <property type="entry name" value="CYCLIC DI-GMP PHOSPHODIESTERASE PA4108-RELATED"/>
    <property type="match status" value="1"/>
</dbReference>
<keyword evidence="3" id="KW-1185">Reference proteome</keyword>
<sequence length="405" mass="45337">MIKKIPAEYIKPGMYIHDLNVDWMNHPFVRNRFVIQTDEEIAKITATGVREIYIDTALGLDMSDAPTIEEVNAELDADLLRIAEAPPMIVKVSYAEELGRAHKIHQQATNAVKTVMRDVRMGQAIQMDDVANVVGDITESVLRNSGALVGLLAIKNKDEYTFLHSVSVCTLMVTFAQSLGMDRNLIRLAGIGGLLHDTGKMKVPNEILNKPGRLTDAEFAIMRRHPEEGWNILRQIDDMEAIPLEITLHHHERMDGTGYPHKLPGNEISQMAQMAAVVDVYDAITSDRCYHVGMPATEGLRKLWEWSKFHFNPELVQAFMRTIGIYPVGSLVRLESGRLGIVIEQNEGSLLQPKLKVIFTTKSNTYITPTIVDLARPMGKGGADKIMGHEDPAKWQINIARFLLP</sequence>
<dbReference type="KEGG" id="dee:HQN60_08780"/>
<protein>
    <submittedName>
        <fullName evidence="2">HD-GYP domain-containing protein</fullName>
    </submittedName>
</protein>
<evidence type="ECO:0000313" key="3">
    <source>
        <dbReference type="Proteomes" id="UP000504844"/>
    </source>
</evidence>
<dbReference type="SUPFAM" id="SSF109604">
    <property type="entry name" value="HD-domain/PDEase-like"/>
    <property type="match status" value="1"/>
</dbReference>
<dbReference type="CDD" id="cd00077">
    <property type="entry name" value="HDc"/>
    <property type="match status" value="1"/>
</dbReference>
<dbReference type="EMBL" id="CP054143">
    <property type="protein sequence ID" value="QKJ66787.1"/>
    <property type="molecule type" value="Genomic_DNA"/>
</dbReference>
<dbReference type="Gene3D" id="1.10.3210.10">
    <property type="entry name" value="Hypothetical protein af1432"/>
    <property type="match status" value="1"/>
</dbReference>